<gene>
    <name evidence="2" type="ORF">GCM10009788_23640</name>
</gene>
<dbReference type="PANTHER" id="PTHR43802">
    <property type="entry name" value="ENOYL-COA HYDRATASE"/>
    <property type="match status" value="1"/>
</dbReference>
<dbReference type="PANTHER" id="PTHR43802:SF1">
    <property type="entry name" value="IP11341P-RELATED"/>
    <property type="match status" value="1"/>
</dbReference>
<dbReference type="EMBL" id="BAAAOR010000017">
    <property type="protein sequence ID" value="GAA1518910.1"/>
    <property type="molecule type" value="Genomic_DNA"/>
</dbReference>
<dbReference type="Pfam" id="PF00378">
    <property type="entry name" value="ECH_1"/>
    <property type="match status" value="1"/>
</dbReference>
<dbReference type="InterPro" id="IPR029045">
    <property type="entry name" value="ClpP/crotonase-like_dom_sf"/>
</dbReference>
<comment type="caution">
    <text evidence="2">The sequence shown here is derived from an EMBL/GenBank/DDBJ whole genome shotgun (WGS) entry which is preliminary data.</text>
</comment>
<dbReference type="RefSeq" id="WP_141003225.1">
    <property type="nucleotide sequence ID" value="NZ_BAAAOR010000017.1"/>
</dbReference>
<proteinExistence type="inferred from homology"/>
<dbReference type="Proteomes" id="UP001500842">
    <property type="component" value="Unassembled WGS sequence"/>
</dbReference>
<dbReference type="SUPFAM" id="SSF52096">
    <property type="entry name" value="ClpP/crotonase"/>
    <property type="match status" value="1"/>
</dbReference>
<organism evidence="2 3">
    <name type="scientific">Nocardioides humi</name>
    <dbReference type="NCBI Taxonomy" id="449461"/>
    <lineage>
        <taxon>Bacteria</taxon>
        <taxon>Bacillati</taxon>
        <taxon>Actinomycetota</taxon>
        <taxon>Actinomycetes</taxon>
        <taxon>Propionibacteriales</taxon>
        <taxon>Nocardioidaceae</taxon>
        <taxon>Nocardioides</taxon>
    </lineage>
</organism>
<sequence length="268" mass="27924">MTNQLAVETALVDGVGHIRLNRPAVYNALNCEMLGAIDRGVRELAGECGSILIAAAGPHFSVGADLREVTQAIDDPGKLRSHLAQFHQVAETISSCAVPVVVAAQGYLLAGGLELALAGDILVVADDALIGDQHIGVGLIPGGGGSQRLPRAIGDRRSRALQLTGDQISGKQAVEWGLAYVSVPAAKLLAHAMELASRLATQSADAMKLMKQLAEVAESESLRVGLSAELDAVVAHVASQETAQQLLGFINRPRSIPASSAPERDVRN</sequence>
<evidence type="ECO:0000256" key="1">
    <source>
        <dbReference type="ARBA" id="ARBA00005254"/>
    </source>
</evidence>
<dbReference type="InterPro" id="IPR001753">
    <property type="entry name" value="Enoyl-CoA_hydra/iso"/>
</dbReference>
<evidence type="ECO:0000313" key="3">
    <source>
        <dbReference type="Proteomes" id="UP001500842"/>
    </source>
</evidence>
<accession>A0ABN2AHW6</accession>
<evidence type="ECO:0000313" key="2">
    <source>
        <dbReference type="EMBL" id="GAA1518910.1"/>
    </source>
</evidence>
<comment type="similarity">
    <text evidence="1">Belongs to the enoyl-CoA hydratase/isomerase family.</text>
</comment>
<dbReference type="Gene3D" id="3.90.226.10">
    <property type="entry name" value="2-enoyl-CoA Hydratase, Chain A, domain 1"/>
    <property type="match status" value="1"/>
</dbReference>
<name>A0ABN2AHW6_9ACTN</name>
<keyword evidence="3" id="KW-1185">Reference proteome</keyword>
<dbReference type="CDD" id="cd06558">
    <property type="entry name" value="crotonase-like"/>
    <property type="match status" value="1"/>
</dbReference>
<reference evidence="2 3" key="1">
    <citation type="journal article" date="2019" name="Int. J. Syst. Evol. Microbiol.">
        <title>The Global Catalogue of Microorganisms (GCM) 10K type strain sequencing project: providing services to taxonomists for standard genome sequencing and annotation.</title>
        <authorList>
            <consortium name="The Broad Institute Genomics Platform"/>
            <consortium name="The Broad Institute Genome Sequencing Center for Infectious Disease"/>
            <person name="Wu L."/>
            <person name="Ma J."/>
        </authorList>
    </citation>
    <scope>NUCLEOTIDE SEQUENCE [LARGE SCALE GENOMIC DNA]</scope>
    <source>
        <strain evidence="2 3">JCM 14942</strain>
    </source>
</reference>
<protein>
    <submittedName>
        <fullName evidence="2">Enoyl-CoA hydratase-related protein</fullName>
    </submittedName>
</protein>